<dbReference type="GO" id="GO:0005524">
    <property type="term" value="F:ATP binding"/>
    <property type="evidence" value="ECO:0007669"/>
    <property type="project" value="InterPro"/>
</dbReference>
<dbReference type="InterPro" id="IPR002192">
    <property type="entry name" value="PPDK_AMP/ATP-bd"/>
</dbReference>
<name>A0A6C0P2T9_9BACL</name>
<keyword evidence="3" id="KW-1185">Reference proteome</keyword>
<accession>A0A6C0P2T9</accession>
<dbReference type="RefSeq" id="WP_162642628.1">
    <property type="nucleotide sequence ID" value="NZ_CP048286.1"/>
</dbReference>
<dbReference type="PANTHER" id="PTHR43615:SF1">
    <property type="entry name" value="PPDK_N DOMAIN-CONTAINING PROTEIN"/>
    <property type="match status" value="1"/>
</dbReference>
<dbReference type="Pfam" id="PF01326">
    <property type="entry name" value="PPDK_N"/>
    <property type="match status" value="1"/>
</dbReference>
<reference evidence="2 3" key="1">
    <citation type="submission" date="2020-02" db="EMBL/GenBank/DDBJ databases">
        <title>Paenibacillus sp. nov., isolated from rhizosphere soil of tomato.</title>
        <authorList>
            <person name="Weon H.-Y."/>
            <person name="Lee S.A."/>
        </authorList>
    </citation>
    <scope>NUCLEOTIDE SEQUENCE [LARGE SCALE GENOMIC DNA]</scope>
    <source>
        <strain evidence="2 3">14171R-81</strain>
    </source>
</reference>
<evidence type="ECO:0000259" key="1">
    <source>
        <dbReference type="Pfam" id="PF01326"/>
    </source>
</evidence>
<dbReference type="SUPFAM" id="SSF56059">
    <property type="entry name" value="Glutathione synthetase ATP-binding domain-like"/>
    <property type="match status" value="1"/>
</dbReference>
<dbReference type="KEGG" id="prz:GZH47_19575"/>
<dbReference type="Gene3D" id="3.30.470.20">
    <property type="entry name" value="ATP-grasp fold, B domain"/>
    <property type="match status" value="1"/>
</dbReference>
<dbReference type="InterPro" id="IPR051549">
    <property type="entry name" value="PEP_Utilizing_Enz"/>
</dbReference>
<protein>
    <recommendedName>
        <fullName evidence="1">Pyruvate phosphate dikinase AMP/ATP-binding domain-containing protein</fullName>
    </recommendedName>
</protein>
<dbReference type="EMBL" id="CP048286">
    <property type="protein sequence ID" value="QHW32789.1"/>
    <property type="molecule type" value="Genomic_DNA"/>
</dbReference>
<gene>
    <name evidence="2" type="ORF">GZH47_19575</name>
</gene>
<dbReference type="AlphaFoldDB" id="A0A6C0P2T9"/>
<dbReference type="GO" id="GO:0016301">
    <property type="term" value="F:kinase activity"/>
    <property type="evidence" value="ECO:0007669"/>
    <property type="project" value="InterPro"/>
</dbReference>
<evidence type="ECO:0000313" key="2">
    <source>
        <dbReference type="EMBL" id="QHW32789.1"/>
    </source>
</evidence>
<sequence length="270" mass="28091">MSIVPLREAADRSQYGGKAASLCNAIGAGLPVPEGLAVSFATAERIAAGQPDAAKQLLSALATIKLPVAVRSSAVAEDGAESSYAGIFKTVLNAADADQVLSAVQDVWSSASSGRTTAYSSDGNGDQPANRMAVLVQQMAAAEISGVLFTRHPVTGEDIRFVEAGWGLGESVAAGRIIPDQYSFRRGRSVGVHASLGSKETAIRPLPDGGTREEEIAAPGRQTYCLAAEHLLALDALASACERLYGPALDMEWAYSGGKLFLLQCRPITV</sequence>
<dbReference type="Gene3D" id="3.30.1490.20">
    <property type="entry name" value="ATP-grasp fold, A domain"/>
    <property type="match status" value="1"/>
</dbReference>
<dbReference type="PANTHER" id="PTHR43615">
    <property type="entry name" value="PHOSPHOENOLPYRUVATE SYNTHASE-RELATED"/>
    <property type="match status" value="1"/>
</dbReference>
<feature type="domain" description="Pyruvate phosphate dikinase AMP/ATP-binding" evidence="1">
    <location>
        <begin position="58"/>
        <end position="270"/>
    </location>
</feature>
<organism evidence="2 3">
    <name type="scientific">Paenibacillus rhizovicinus</name>
    <dbReference type="NCBI Taxonomy" id="2704463"/>
    <lineage>
        <taxon>Bacteria</taxon>
        <taxon>Bacillati</taxon>
        <taxon>Bacillota</taxon>
        <taxon>Bacilli</taxon>
        <taxon>Bacillales</taxon>
        <taxon>Paenibacillaceae</taxon>
        <taxon>Paenibacillus</taxon>
    </lineage>
</organism>
<dbReference type="InterPro" id="IPR013815">
    <property type="entry name" value="ATP_grasp_subdomain_1"/>
</dbReference>
<proteinExistence type="predicted"/>
<evidence type="ECO:0000313" key="3">
    <source>
        <dbReference type="Proteomes" id="UP000479114"/>
    </source>
</evidence>
<dbReference type="Proteomes" id="UP000479114">
    <property type="component" value="Chromosome"/>
</dbReference>